<keyword evidence="3" id="KW-1185">Reference proteome</keyword>
<accession>A0A5M9P3G3</accession>
<proteinExistence type="predicted"/>
<dbReference type="SUPFAM" id="SSF53474">
    <property type="entry name" value="alpha/beta-Hydrolases"/>
    <property type="match status" value="1"/>
</dbReference>
<evidence type="ECO:0000313" key="2">
    <source>
        <dbReference type="EMBL" id="KAA8679632.1"/>
    </source>
</evidence>
<dbReference type="Proteomes" id="UP000322521">
    <property type="component" value="Unassembled WGS sequence"/>
</dbReference>
<dbReference type="AlphaFoldDB" id="A0A5M9P3G3"/>
<dbReference type="OrthoDB" id="5477453at2"/>
<keyword evidence="2" id="KW-0456">Lyase</keyword>
<evidence type="ECO:0000313" key="3">
    <source>
        <dbReference type="Proteomes" id="UP000322521"/>
    </source>
</evidence>
<dbReference type="Pfam" id="PF12262">
    <property type="entry name" value="Lipase_bact_N"/>
    <property type="match status" value="1"/>
</dbReference>
<dbReference type="RefSeq" id="WP_086713935.1">
    <property type="nucleotide sequence ID" value="NZ_AP025493.1"/>
</dbReference>
<dbReference type="EMBL" id="VXJS01000002">
    <property type="protein sequence ID" value="KAA8679632.1"/>
    <property type="molecule type" value="Genomic_DNA"/>
</dbReference>
<comment type="caution">
    <text evidence="2">The sequence shown here is derived from an EMBL/GenBank/DDBJ whole genome shotgun (WGS) entry which is preliminary data.</text>
</comment>
<organism evidence="2 3">
    <name type="scientific">Vibrio gigantis</name>
    <dbReference type="NCBI Taxonomy" id="296199"/>
    <lineage>
        <taxon>Bacteria</taxon>
        <taxon>Pseudomonadati</taxon>
        <taxon>Pseudomonadota</taxon>
        <taxon>Gammaproteobacteria</taxon>
        <taxon>Vibrionales</taxon>
        <taxon>Vibrionaceae</taxon>
        <taxon>Vibrio</taxon>
    </lineage>
</organism>
<dbReference type="InterPro" id="IPR020009">
    <property type="entry name" value="VolA/Pla-1/cef"/>
</dbReference>
<dbReference type="GO" id="GO:0016829">
    <property type="term" value="F:lyase activity"/>
    <property type="evidence" value="ECO:0007669"/>
    <property type="project" value="UniProtKB-KW"/>
</dbReference>
<sequence length="848" mass="89789">MNNKFSLSLVCSAILLAGCGDNSESSGDSTAAPYSDAINQSLARSSKISFTLLGSEADVPLPSFFLFDTNDHTLNIPLDANSTGLLNDPKVAMGEADGWSTIMPFTINVNLPSNRTLKNDVVMMGTTPFSAHLNAGVKVAKVDVDLSTGIMSNFTALTAGVDYLVISSDFKTIQILPLKGLDPSSDYIYALTDSIVDSADEPLGTSSSYASLKTTDVDQAGSLDLPQKIIHQVEALFAGYGAVSSSDEIIYSSWFTTASAGNVMQNAKNALALGYESTQSQIWQGSANPNNIDDDILNSLYEIEIDSASPIPNTMPFDTALSVDPYAMAALGTAGIDALTTNYAGFKLATGSEITVYRAKVKLPYFLSNDTANSGWKTQPWRSSMPSVLKILKVLSSGSDADKGEIARQLFELGISDPANQLLDPNYQKNLIGAELTLADGSQLDQERILTKYSPVPQIRSVEAVDVIMFIPSGGLVGSNLPVLQYQHGITSLKETSYAFALQHTAGAIQLGQQPYAIVAIDQPLHGQRGLGENGEIVTTPAEPTVYMNLEYLPVARDNIRQSAIDGIGLRLALNNGTGLPFSSLDATNVSLMGHSIGGITGISSSAIANTKIDTAFGITVDDELAYKATTLANPGGGIGPFLLESGSFSGTIKHSVIGSQVTAYQEYYALNCYNKTPAVDDGDCFNNFYATLNSSSATDEQKQTKTVVDATLTSFTYAAQTVLDNVDPINIATLMSGPVLGIQAENDETIPNTTQLPTAGTQPLFSKLGLKNSVNNSTSQLVASYFARTSFAEHSTVIAPQKPHLPAEDDSAAHAEMVSQIVQFNLTQGNATGSLAVNPTLLDATID</sequence>
<dbReference type="PROSITE" id="PS51257">
    <property type="entry name" value="PROKAR_LIPOPROTEIN"/>
    <property type="match status" value="1"/>
</dbReference>
<dbReference type="Gene3D" id="3.40.50.1820">
    <property type="entry name" value="alpha/beta hydrolase"/>
    <property type="match status" value="1"/>
</dbReference>
<dbReference type="InterPro" id="IPR029058">
    <property type="entry name" value="AB_hydrolase_fold"/>
</dbReference>
<protein>
    <submittedName>
        <fullName evidence="2">Fumarate hydrolyase</fullName>
    </submittedName>
</protein>
<feature type="domain" description="Bacterial virulence factor lipase N-terminal" evidence="1">
    <location>
        <begin position="34"/>
        <end position="281"/>
    </location>
</feature>
<dbReference type="InterPro" id="IPR025920">
    <property type="entry name" value="Lipase_bact_N"/>
</dbReference>
<dbReference type="NCBIfam" id="TIGR03502">
    <property type="entry name" value="lipase_Pla1_cef"/>
    <property type="match status" value="1"/>
</dbReference>
<name>A0A5M9P3G3_9VIBR</name>
<reference evidence="2 3" key="1">
    <citation type="submission" date="2019-09" db="EMBL/GenBank/DDBJ databases">
        <title>Draft genome sequence of various Type strains from the CCUG.</title>
        <authorList>
            <person name="Pineiro-Iglesias B."/>
            <person name="Tunovic T."/>
            <person name="Unosson C."/>
            <person name="Inganas E."/>
            <person name="Ohlen M."/>
            <person name="Cardew S."/>
            <person name="Jensie-Markopoulos S."/>
            <person name="Salva-Serra F."/>
            <person name="Jaen-Luchoro D."/>
            <person name="Karlsson R."/>
            <person name="Svensson-Stadler L."/>
            <person name="Chun J."/>
            <person name="Moore E."/>
        </authorList>
    </citation>
    <scope>NUCLEOTIDE SEQUENCE [LARGE SCALE GENOMIC DNA]</scope>
    <source>
        <strain evidence="2 3">CCUG 56969T</strain>
    </source>
</reference>
<gene>
    <name evidence="2" type="ORF">F4W18_05250</name>
</gene>
<evidence type="ECO:0000259" key="1">
    <source>
        <dbReference type="Pfam" id="PF12262"/>
    </source>
</evidence>